<dbReference type="EMBL" id="LWBO01000011">
    <property type="protein sequence ID" value="OQP49209.1"/>
    <property type="molecule type" value="Genomic_DNA"/>
</dbReference>
<accession>A0ABX3NXL8</accession>
<dbReference type="PANTHER" id="PTHR35861:SF1">
    <property type="entry name" value="PHAGE TAIL SHEATH PROTEIN"/>
    <property type="match status" value="1"/>
</dbReference>
<dbReference type="InterPro" id="IPR052042">
    <property type="entry name" value="Tail_sheath_structural"/>
</dbReference>
<dbReference type="RefSeq" id="WP_014216776.1">
    <property type="nucleotide sequence ID" value="NZ_LWBO01000011.1"/>
</dbReference>
<comment type="similarity">
    <text evidence="1">Belongs to the myoviridae tail sheath protein family.</text>
</comment>
<protein>
    <submittedName>
        <fullName evidence="3">Phage tail protein</fullName>
    </submittedName>
</protein>
<evidence type="ECO:0000256" key="1">
    <source>
        <dbReference type="ARBA" id="ARBA00008005"/>
    </source>
</evidence>
<feature type="domain" description="Tail sheath protein C-terminal" evidence="2">
    <location>
        <begin position="537"/>
        <end position="641"/>
    </location>
</feature>
<evidence type="ECO:0000259" key="2">
    <source>
        <dbReference type="Pfam" id="PF17482"/>
    </source>
</evidence>
<dbReference type="Proteomes" id="UP000192277">
    <property type="component" value="Unassembled WGS sequence"/>
</dbReference>
<keyword evidence="4" id="KW-1185">Reference proteome</keyword>
<comment type="caution">
    <text evidence="3">The sequence shown here is derived from an EMBL/GenBank/DDBJ whole genome shotgun (WGS) entry which is preliminary data.</text>
</comment>
<name>A0ABX3NXL8_9BACT</name>
<proteinExistence type="inferred from homology"/>
<reference evidence="3 4" key="1">
    <citation type="submission" date="2016-04" db="EMBL/GenBank/DDBJ databases">
        <authorList>
            <person name="Chen L."/>
            <person name="Zhuang W."/>
            <person name="Wang G."/>
        </authorList>
    </citation>
    <scope>NUCLEOTIDE SEQUENCE [LARGE SCALE GENOMIC DNA]</scope>
    <source>
        <strain evidence="4">GR20</strain>
    </source>
</reference>
<evidence type="ECO:0000313" key="4">
    <source>
        <dbReference type="Proteomes" id="UP000192277"/>
    </source>
</evidence>
<dbReference type="Pfam" id="PF17482">
    <property type="entry name" value="Phage_sheath_1C"/>
    <property type="match status" value="1"/>
</dbReference>
<dbReference type="PANTHER" id="PTHR35861">
    <property type="match status" value="1"/>
</dbReference>
<dbReference type="Gene3D" id="3.40.50.11780">
    <property type="match status" value="2"/>
</dbReference>
<dbReference type="InterPro" id="IPR020287">
    <property type="entry name" value="Tail_sheath_C"/>
</dbReference>
<evidence type="ECO:0000313" key="3">
    <source>
        <dbReference type="EMBL" id="OQP49209.1"/>
    </source>
</evidence>
<sequence length="648" mass="69643">MATVYKTPGVFVEEIPKLPPSVAQVETAIPAFIGITEFAKDPALGELKGKPLRIGSLVEYELYFGGGPSPVVGEVNIDSNNNFVSATVTSKFYMYDSVRLFYANGGGDCYIVSVDYYPTAASATNLTTGGIDKLEKEDDPTILLFPDAVTLGEDDLATVQQAALTQCNNMQDRVAVFDLRQADPKGASFRNKIGINYLKYGAAYTPWLKVNLPKSVKYPDVKGVIKRAGVSVPSLSALTSDTAMLDLISKVDQVYADSTFVTNQTNALTPDAGDLLGQWDKLAADFSTTNSDGNLKALFDLTYNMAGKVNAYAYGTAPNTLSFADFKTVVTGSVASTFDPILAQIVTLNKEVDADLTSGYAATDITTLVTIAHWGATNTANGAAVPTPGQINKTTDDDRRTVAVNLLKPLFLQLNLAYQSTVMSSASAYTKTLEDSLVLSFPIYKTIVTGTANSMSSMPPSGAVVGVYAATDRTRGVWKAPANVSLANVIGPDTAFTASELDALNVDAVSGKSINAIRAFTGKGTLIFGARTLAGNDNEWRYISVRRFFNMVEESTKKATEPFVFEPNDANTWVRVQGMIENFLTTLWRQGALQGAKPEHAFYVAVGLGKTMTALDILEGRMIIEIGMAVVRPAEFIILRFSHKMAES</sequence>
<gene>
    <name evidence="3" type="ORF">A4D02_29900</name>
</gene>
<organism evidence="3 4">
    <name type="scientific">Niastella koreensis</name>
    <dbReference type="NCBI Taxonomy" id="354356"/>
    <lineage>
        <taxon>Bacteria</taxon>
        <taxon>Pseudomonadati</taxon>
        <taxon>Bacteroidota</taxon>
        <taxon>Chitinophagia</taxon>
        <taxon>Chitinophagales</taxon>
        <taxon>Chitinophagaceae</taxon>
        <taxon>Niastella</taxon>
    </lineage>
</organism>